<dbReference type="InParanoid" id="A0A0D0ATT2"/>
<reference evidence="1 2" key="1">
    <citation type="submission" date="2014-04" db="EMBL/GenBank/DDBJ databases">
        <authorList>
            <consortium name="DOE Joint Genome Institute"/>
            <person name="Kuo A."/>
            <person name="Ruytinx J."/>
            <person name="Rineau F."/>
            <person name="Colpaert J."/>
            <person name="Kohler A."/>
            <person name="Nagy L.G."/>
            <person name="Floudas D."/>
            <person name="Copeland A."/>
            <person name="Barry K.W."/>
            <person name="Cichocki N."/>
            <person name="Veneault-Fourrey C."/>
            <person name="LaButti K."/>
            <person name="Lindquist E.A."/>
            <person name="Lipzen A."/>
            <person name="Lundell T."/>
            <person name="Morin E."/>
            <person name="Murat C."/>
            <person name="Sun H."/>
            <person name="Tunlid A."/>
            <person name="Henrissat B."/>
            <person name="Grigoriev I.V."/>
            <person name="Hibbett D.S."/>
            <person name="Martin F."/>
            <person name="Nordberg H.P."/>
            <person name="Cantor M.N."/>
            <person name="Hua S.X."/>
        </authorList>
    </citation>
    <scope>NUCLEOTIDE SEQUENCE [LARGE SCALE GENOMIC DNA]</scope>
    <source>
        <strain evidence="1 2">UH-Slu-Lm8-n1</strain>
    </source>
</reference>
<keyword evidence="2" id="KW-1185">Reference proteome</keyword>
<reference evidence="2" key="2">
    <citation type="submission" date="2015-01" db="EMBL/GenBank/DDBJ databases">
        <title>Evolutionary Origins and Diversification of the Mycorrhizal Mutualists.</title>
        <authorList>
            <consortium name="DOE Joint Genome Institute"/>
            <consortium name="Mycorrhizal Genomics Consortium"/>
            <person name="Kohler A."/>
            <person name="Kuo A."/>
            <person name="Nagy L.G."/>
            <person name="Floudas D."/>
            <person name="Copeland A."/>
            <person name="Barry K.W."/>
            <person name="Cichocki N."/>
            <person name="Veneault-Fourrey C."/>
            <person name="LaButti K."/>
            <person name="Lindquist E.A."/>
            <person name="Lipzen A."/>
            <person name="Lundell T."/>
            <person name="Morin E."/>
            <person name="Murat C."/>
            <person name="Riley R."/>
            <person name="Ohm R."/>
            <person name="Sun H."/>
            <person name="Tunlid A."/>
            <person name="Henrissat B."/>
            <person name="Grigoriev I.V."/>
            <person name="Hibbett D.S."/>
            <person name="Martin F."/>
        </authorList>
    </citation>
    <scope>NUCLEOTIDE SEQUENCE [LARGE SCALE GENOMIC DNA]</scope>
    <source>
        <strain evidence="2">UH-Slu-Lm8-n1</strain>
    </source>
</reference>
<gene>
    <name evidence="1" type="ORF">CY34DRAFT_810084</name>
</gene>
<name>A0A0D0ATT2_9AGAM</name>
<dbReference type="EMBL" id="KN835434">
    <property type="protein sequence ID" value="KIK37702.1"/>
    <property type="molecule type" value="Genomic_DNA"/>
</dbReference>
<dbReference type="HOGENOM" id="CLU_2591378_0_0_1"/>
<sequence>MGIMILSPRPMACQVQIWRWFNESMRFPFSLTSRHHVGQFLELALTSLWSTYVDSHLYYSSALIGDICNTSTHFHETPTI</sequence>
<accession>A0A0D0ATT2</accession>
<dbReference type="AlphaFoldDB" id="A0A0D0ATT2"/>
<organism evidence="1 2">
    <name type="scientific">Suillus luteus UH-Slu-Lm8-n1</name>
    <dbReference type="NCBI Taxonomy" id="930992"/>
    <lineage>
        <taxon>Eukaryota</taxon>
        <taxon>Fungi</taxon>
        <taxon>Dikarya</taxon>
        <taxon>Basidiomycota</taxon>
        <taxon>Agaricomycotina</taxon>
        <taxon>Agaricomycetes</taxon>
        <taxon>Agaricomycetidae</taxon>
        <taxon>Boletales</taxon>
        <taxon>Suillineae</taxon>
        <taxon>Suillaceae</taxon>
        <taxon>Suillus</taxon>
    </lineage>
</organism>
<proteinExistence type="predicted"/>
<protein>
    <submittedName>
        <fullName evidence="1">Uncharacterized protein</fullName>
    </submittedName>
</protein>
<dbReference type="Proteomes" id="UP000054485">
    <property type="component" value="Unassembled WGS sequence"/>
</dbReference>
<evidence type="ECO:0000313" key="1">
    <source>
        <dbReference type="EMBL" id="KIK37702.1"/>
    </source>
</evidence>
<evidence type="ECO:0000313" key="2">
    <source>
        <dbReference type="Proteomes" id="UP000054485"/>
    </source>
</evidence>